<dbReference type="Proteomes" id="UP001305521">
    <property type="component" value="Chromosome"/>
</dbReference>
<gene>
    <name evidence="2" type="ORF">R9Z33_21935</name>
</gene>
<accession>A0ABZ0PGH9</accession>
<evidence type="ECO:0000259" key="1">
    <source>
        <dbReference type="Pfam" id="PF04230"/>
    </source>
</evidence>
<dbReference type="Pfam" id="PF04230">
    <property type="entry name" value="PS_pyruv_trans"/>
    <property type="match status" value="1"/>
</dbReference>
<dbReference type="EMBL" id="CP137852">
    <property type="protein sequence ID" value="WPB84740.1"/>
    <property type="molecule type" value="Genomic_DNA"/>
</dbReference>
<feature type="domain" description="Polysaccharide pyruvyl transferase" evidence="1">
    <location>
        <begin position="527"/>
        <end position="693"/>
    </location>
</feature>
<dbReference type="RefSeq" id="WP_318648704.1">
    <property type="nucleotide sequence ID" value="NZ_CP137852.1"/>
</dbReference>
<evidence type="ECO:0000313" key="2">
    <source>
        <dbReference type="EMBL" id="WPB84740.1"/>
    </source>
</evidence>
<dbReference type="InterPro" id="IPR007345">
    <property type="entry name" value="Polysacch_pyruvyl_Trfase"/>
</dbReference>
<keyword evidence="3" id="KW-1185">Reference proteome</keyword>
<proteinExistence type="predicted"/>
<name>A0ABZ0PGH9_9PROT</name>
<protein>
    <recommendedName>
        <fullName evidence="1">Polysaccharide pyruvyl transferase domain-containing protein</fullName>
    </recommendedName>
</protein>
<organism evidence="2 3">
    <name type="scientific">Sediminicoccus rosea</name>
    <dbReference type="NCBI Taxonomy" id="1225128"/>
    <lineage>
        <taxon>Bacteria</taxon>
        <taxon>Pseudomonadati</taxon>
        <taxon>Pseudomonadota</taxon>
        <taxon>Alphaproteobacteria</taxon>
        <taxon>Acetobacterales</taxon>
        <taxon>Roseomonadaceae</taxon>
        <taxon>Sediminicoccus</taxon>
    </lineage>
</organism>
<evidence type="ECO:0000313" key="3">
    <source>
        <dbReference type="Proteomes" id="UP001305521"/>
    </source>
</evidence>
<reference evidence="2 3" key="1">
    <citation type="submission" date="2023-11" db="EMBL/GenBank/DDBJ databases">
        <title>Arctic aerobic anoxygenic photoheterotroph Sediminicoccus rosea KRV36 adapts its photosynthesis to long days of polar summer.</title>
        <authorList>
            <person name="Tomasch J."/>
            <person name="Kopejtka K."/>
            <person name="Bily T."/>
            <person name="Gardiner A.T."/>
            <person name="Gardian Z."/>
            <person name="Shivaramu S."/>
            <person name="Koblizek M."/>
            <person name="Engelhardt F."/>
            <person name="Kaftan D."/>
        </authorList>
    </citation>
    <scope>NUCLEOTIDE SEQUENCE [LARGE SCALE GENOMIC DNA]</scope>
    <source>
        <strain evidence="2 3">R-30</strain>
    </source>
</reference>
<sequence>MIVFVTCLRHPESANNYAKVEDLLESTLKSVVAQTSQDFHVVVVGHVRPSFTLPAKVQFVEVDLPPPTVEADLEASREVFRHDKGQKIAIAVRYALEYNPSHIVAFDADDFVSRGLAAFLNEHGQGSGWYIEKGYMYSPRARKLALLGGFHRRCGTSLIYNVKDLKIPDCPPDDHAQVISRTGAEYFKKIYGSHVQASEYFAKFASSWQAIPFPAAVYTVETGENHSSNQLPQTGKFLPLSDELKAEFGLSEPAQTMPLLPAAGAAAPPILQPSDGAILETVQKMLAEGRAAEATVIANELMASDTEAWLGRVAAASIALRRKNHAEAYRLLSTAPDDRSRMLRPNLYVTAAFRCSVDAGLSAYGQVSALGLAAQPAQAWPVVRTLALNHRFEEAEQLLSAIDLGQQPPAVATEAAWIRRFLRERDRSVVDGDHAVRLGVIDYKSLDMNRSSTNIGDPIQTLAYLGNLARFSKVKYQSDDGIGGFVTGLQDRVPDRLRDPRHETTVRLVRVNRDASTYEAYPQGTWVFVYGWYMHHLFHARFDLPLNTALRPIFISFHVNEPRILTPAAIRQLRQYGPIGCRDWSTVNLLRQKNVPAFFTGCITTTMGTILRKEPGAPATRQVALVEANPEPGEIAPELGLKFHHGHPDSREASLVTNLETAVAKLETYCGLERVITSRLHCYLPSLAMGVPVDFKPRNPKDIRFAGLAGLNIENLGTIRDPILSLMNTMLGEILAGKSEEEVYAAWRAATEPLTHLTQP</sequence>